<protein>
    <submittedName>
        <fullName evidence="1">Uncharacterized protein</fullName>
    </submittedName>
</protein>
<reference evidence="1 2" key="1">
    <citation type="journal article" date="2016" name="Nat. Commun.">
        <title>Thousands of microbial genomes shed light on interconnected biogeochemical processes in an aquifer system.</title>
        <authorList>
            <person name="Anantharaman K."/>
            <person name="Brown C.T."/>
            <person name="Hug L.A."/>
            <person name="Sharon I."/>
            <person name="Castelle C.J."/>
            <person name="Probst A.J."/>
            <person name="Thomas B.C."/>
            <person name="Singh A."/>
            <person name="Wilkins M.J."/>
            <person name="Karaoz U."/>
            <person name="Brodie E.L."/>
            <person name="Williams K.H."/>
            <person name="Hubbard S.S."/>
            <person name="Banfield J.F."/>
        </authorList>
    </citation>
    <scope>NUCLEOTIDE SEQUENCE [LARGE SCALE GENOMIC DNA]</scope>
</reference>
<accession>A0A1G2EVK6</accession>
<gene>
    <name evidence="1" type="ORF">A2931_03340</name>
</gene>
<name>A0A1G2EVK6_9BACT</name>
<proteinExistence type="predicted"/>
<dbReference type="EMBL" id="MHMQ01000037">
    <property type="protein sequence ID" value="OGZ29400.1"/>
    <property type="molecule type" value="Genomic_DNA"/>
</dbReference>
<comment type="caution">
    <text evidence="1">The sequence shown here is derived from an EMBL/GenBank/DDBJ whole genome shotgun (WGS) entry which is preliminary data.</text>
</comment>
<sequence>MFPATLMFGRPIPVILLVLILECLTLINAKERPVAPVLNILMERLVLLPQLLKLAPLNVPTVEIMIVMVKLIIRLTLDVMEETTMTKASLPLLAVRAPKN</sequence>
<evidence type="ECO:0000313" key="2">
    <source>
        <dbReference type="Proteomes" id="UP000177486"/>
    </source>
</evidence>
<dbReference type="AlphaFoldDB" id="A0A1G2EVK6"/>
<organism evidence="1 2">
    <name type="scientific">Candidatus Niyogibacteria bacterium RIFCSPLOWO2_01_FULL_45_48</name>
    <dbReference type="NCBI Taxonomy" id="1801724"/>
    <lineage>
        <taxon>Bacteria</taxon>
        <taxon>Candidatus Niyogiibacteriota</taxon>
    </lineage>
</organism>
<evidence type="ECO:0000313" key="1">
    <source>
        <dbReference type="EMBL" id="OGZ29400.1"/>
    </source>
</evidence>
<dbReference type="Proteomes" id="UP000177486">
    <property type="component" value="Unassembled WGS sequence"/>
</dbReference>